<accession>A0A840YNG0</accession>
<evidence type="ECO:0000313" key="1">
    <source>
        <dbReference type="EMBL" id="MBB5711460.1"/>
    </source>
</evidence>
<dbReference type="AlphaFoldDB" id="A0A840YNG0"/>
<name>A0A840YNG0_9SPHN</name>
<reference evidence="1 2" key="1">
    <citation type="submission" date="2020-08" db="EMBL/GenBank/DDBJ databases">
        <title>Genomic Encyclopedia of Type Strains, Phase IV (KMG-IV): sequencing the most valuable type-strain genomes for metagenomic binning, comparative biology and taxonomic classification.</title>
        <authorList>
            <person name="Goeker M."/>
        </authorList>
    </citation>
    <scope>NUCLEOTIDE SEQUENCE [LARGE SCALE GENOMIC DNA]</scope>
    <source>
        <strain evidence="1 2">DSM 26736</strain>
    </source>
</reference>
<comment type="caution">
    <text evidence="1">The sequence shown here is derived from an EMBL/GenBank/DDBJ whole genome shotgun (WGS) entry which is preliminary data.</text>
</comment>
<keyword evidence="2" id="KW-1185">Reference proteome</keyword>
<dbReference type="InterPro" id="IPR045538">
    <property type="entry name" value="CIS_TMP"/>
</dbReference>
<dbReference type="Pfam" id="PF19268">
    <property type="entry name" value="CIS_TMP"/>
    <property type="match status" value="2"/>
</dbReference>
<dbReference type="Proteomes" id="UP000527143">
    <property type="component" value="Unassembled WGS sequence"/>
</dbReference>
<proteinExistence type="predicted"/>
<organism evidence="1 2">
    <name type="scientific">Sphingomonas xinjiangensis</name>
    <dbReference type="NCBI Taxonomy" id="643568"/>
    <lineage>
        <taxon>Bacteria</taxon>
        <taxon>Pseudomonadati</taxon>
        <taxon>Pseudomonadota</taxon>
        <taxon>Alphaproteobacteria</taxon>
        <taxon>Sphingomonadales</taxon>
        <taxon>Sphingomonadaceae</taxon>
        <taxon>Sphingomonas</taxon>
    </lineage>
</organism>
<protein>
    <submittedName>
        <fullName evidence="1">Uncharacterized protein</fullName>
    </submittedName>
</protein>
<dbReference type="EMBL" id="JACIJF010000008">
    <property type="protein sequence ID" value="MBB5711460.1"/>
    <property type="molecule type" value="Genomic_DNA"/>
</dbReference>
<sequence length="1102" mass="120256">MPTIAQVLDRFDIPETVQLDRLVVDLGSFGPEELDAVPARLAERLWSALLQRFIQRNGATWKPGAGAMLDAFEHYLAQGTWPYGSGIDVRTAPDDILNALVEAEPMALVAMLRARGGSELLLRRLVRQMSDRMLAALLHRLEPVHAACVLGYVHEVQTSHKEEPVVPTGAEQLAEMLWTIVLRDALGQSGLQANRKAFLRRLLRSLAEASGTSLSSLLRQLRRGLVALGRRRRAPGSLVEILGQLMAEEPAMLVDTAALSRLTRYLFVERGHWPEAQLAEVRLIAHAVWRARPTEFAWLVRRLALTRSAGALARLEALLPLERAVQALWPQANRQLAVAVEQVPLETRVVALAALASYEAGFQSGEARPRAAAAVAVQGRTSGSDPTGAAAAMWPVRHSLDTLPAEPVENLCRPIFRGAAFADRHFLKRLAVADAGRLTMLAPTETEAEALIGQLLPLHLRRAMVALARAGGCRGRDWEVLIAVAAITDDTDPAELLLQRTVKGLAAHRGVPVRRLRRSLRFRLSRKDAFGPEGGTANTACAAGDTWMWPSVVQSRSARRLIERQRKLEQMGELLDIRSALSGRVWEAVANAMLSQLPVQDRRAIGRLMSPSKSIERVSISTPEHDLTVATSSRRRSKYALAAALRLHPLSVLELSGASVDAIVAAALDYAALTGPAKEHVLALGRRLTEYAGRRAVPAKKVAEALARALVSADWRAGSGDLAEEWLRQLAALASLSEQSALKRLLGDIRKTADKEQMRDAQATAASSTGLISRVGSLLDLGVSPRASAVRKALADPRRRAMLVTALTDGERAALLGWVAPGLVPGLLHVAERIGHARRLAGAAVPRKEQWLAILAAATSDKHAVMRLTGFMLDGGAGCPAPLASLRYKVETALARSLEGMRDAPLRIALNLRARARKAQAERTASEAAPDSAIWLNNAGLVLTSAYLPRLFEALEWIERDKGGGWRWASREIQERAPHLLQWLADGRSDTAEAELALPKLLCGLMPCDAIWPEVDLNAEELRIGRMLLGTIRANWPPLSESSPQALRETFLQRGGRLTKKPGGWALDIETKVLDILLDQLPWGFGMIAHDWMPAPLTVRWR</sequence>
<gene>
    <name evidence="1" type="ORF">FHT02_002706</name>
</gene>
<evidence type="ECO:0000313" key="2">
    <source>
        <dbReference type="Proteomes" id="UP000527143"/>
    </source>
</evidence>